<feature type="transmembrane region" description="Helical" evidence="2">
    <location>
        <begin position="60"/>
        <end position="80"/>
    </location>
</feature>
<feature type="transmembrane region" description="Helical" evidence="2">
    <location>
        <begin position="87"/>
        <end position="111"/>
    </location>
</feature>
<evidence type="ECO:0000256" key="2">
    <source>
        <dbReference type="SAM" id="Phobius"/>
    </source>
</evidence>
<reference evidence="3 4" key="1">
    <citation type="submission" date="2019-01" db="EMBL/GenBank/DDBJ databases">
        <title>Genome sequencing of strain FW100M-8.</title>
        <authorList>
            <person name="Heo J."/>
            <person name="Kim S.-J."/>
            <person name="Kim J.-S."/>
            <person name="Hong S.-B."/>
            <person name="Kwon S.-W."/>
        </authorList>
    </citation>
    <scope>NUCLEOTIDE SEQUENCE [LARGE SCALE GENOMIC DNA]</scope>
    <source>
        <strain evidence="3 4">FW100M-8</strain>
    </source>
</reference>
<dbReference type="KEGG" id="agf:ET445_06950"/>
<feature type="region of interest" description="Disordered" evidence="1">
    <location>
        <begin position="1"/>
        <end position="20"/>
    </location>
</feature>
<dbReference type="EMBL" id="CP035491">
    <property type="protein sequence ID" value="QAY73123.1"/>
    <property type="molecule type" value="Genomic_DNA"/>
</dbReference>
<dbReference type="OrthoDB" id="3578663at2"/>
<accession>A0A4P6FDQ1</accession>
<proteinExistence type="predicted"/>
<feature type="transmembrane region" description="Helical" evidence="2">
    <location>
        <begin position="184"/>
        <end position="210"/>
    </location>
</feature>
<dbReference type="RefSeq" id="WP_129190072.1">
    <property type="nucleotide sequence ID" value="NZ_CP035491.1"/>
</dbReference>
<feature type="transmembrane region" description="Helical" evidence="2">
    <location>
        <begin position="150"/>
        <end position="172"/>
    </location>
</feature>
<sequence>MTPQHPAALDSPSSAGAPPSGLRGARRAAIIALVASVSIAAIVGIVVLLSGAYGQTQGQVLLTTLLVAAASAIALCHLAVAGRPVRLVGFVGLAVTAVAVGIGLFGIWGSNFDGYDVFLWFGMASIAAASLAHANLLLLLAGRRHPAVRILLGVTLAAIAGVAVLLIANLATKGEFPGVELSNVYWRTVGVLAIVDAVGTIVLPIVALLLRGRDAQAQPADVSVADVSAPPFAAEGEPAASAAAETSGLVDATGASETAAAPLAPALDARLAALEAATGLDRDAVLAAALDALEARLGGGGRA</sequence>
<gene>
    <name evidence="3" type="ORF">ET445_06950</name>
</gene>
<keyword evidence="2" id="KW-1133">Transmembrane helix</keyword>
<organism evidence="3 4">
    <name type="scientific">Agromyces protaetiae</name>
    <dbReference type="NCBI Taxonomy" id="2509455"/>
    <lineage>
        <taxon>Bacteria</taxon>
        <taxon>Bacillati</taxon>
        <taxon>Actinomycetota</taxon>
        <taxon>Actinomycetes</taxon>
        <taxon>Micrococcales</taxon>
        <taxon>Microbacteriaceae</taxon>
        <taxon>Agromyces</taxon>
    </lineage>
</organism>
<protein>
    <submittedName>
        <fullName evidence="3">Uncharacterized protein</fullName>
    </submittedName>
</protein>
<keyword evidence="4" id="KW-1185">Reference proteome</keyword>
<dbReference type="AlphaFoldDB" id="A0A4P6FDQ1"/>
<keyword evidence="2" id="KW-0472">Membrane</keyword>
<feature type="transmembrane region" description="Helical" evidence="2">
    <location>
        <begin position="117"/>
        <end position="138"/>
    </location>
</feature>
<keyword evidence="2" id="KW-0812">Transmembrane</keyword>
<evidence type="ECO:0000313" key="4">
    <source>
        <dbReference type="Proteomes" id="UP000291259"/>
    </source>
</evidence>
<feature type="transmembrane region" description="Helical" evidence="2">
    <location>
        <begin position="28"/>
        <end position="54"/>
    </location>
</feature>
<dbReference type="Proteomes" id="UP000291259">
    <property type="component" value="Chromosome"/>
</dbReference>
<name>A0A4P6FDQ1_9MICO</name>
<evidence type="ECO:0000313" key="3">
    <source>
        <dbReference type="EMBL" id="QAY73123.1"/>
    </source>
</evidence>
<evidence type="ECO:0000256" key="1">
    <source>
        <dbReference type="SAM" id="MobiDB-lite"/>
    </source>
</evidence>